<evidence type="ECO:0000259" key="2">
    <source>
        <dbReference type="Pfam" id="PF10017"/>
    </source>
</evidence>
<keyword evidence="1" id="KW-0732">Signal</keyword>
<feature type="chain" id="PRO_5001771526" description="Histidine-specific methyltransferase SAM-dependent domain-containing protein" evidence="1">
    <location>
        <begin position="23"/>
        <end position="360"/>
    </location>
</feature>
<sequence>MPPEFSTSVILLLSTLLLPTCAFIGAQDTCEFVLLFDHAYCPLPSRLLASDHPVIDLARDCDRLKEEMNNTYHKGGQIPKEHFYYHGNWDSVALESPQTHGELGLLYQYMPQIVGKLESSSIIFELGPSTYLAKSRAILDALQATGSHHWYVLVEYNQDIFFKMDELQQDYSLITFIIIRGAFDQVFPLAKELTHGRTAALLSFGSTFTNADKNVLHHRFQTWGSIASVVILGQDMPLEQQANQWHDNYHSRPMQNFIRDAFERADAMLGKTRFSDSIQLPCNYTSTSHTYKFQLNNDKEVEVFTSIKSNEATILDPLVHEPLVFRETLGADNTTMRTICPILEHVWPYHSTELSRAGHW</sequence>
<feature type="signal peptide" evidence="1">
    <location>
        <begin position="1"/>
        <end position="22"/>
    </location>
</feature>
<reference evidence="3 4" key="1">
    <citation type="journal article" date="2014" name="BMC Genomics">
        <title>Comparative genome sequencing reveals chemotype-specific gene clusters in the toxigenic black mold Stachybotrys.</title>
        <authorList>
            <person name="Semeiks J."/>
            <person name="Borek D."/>
            <person name="Otwinowski Z."/>
            <person name="Grishin N.V."/>
        </authorList>
    </citation>
    <scope>NUCLEOTIDE SEQUENCE [LARGE SCALE GENOMIC DNA]</scope>
    <source>
        <strain evidence="4">CBS 109288 / IBT 7711</strain>
    </source>
</reference>
<dbReference type="Gene3D" id="3.40.50.150">
    <property type="entry name" value="Vaccinia Virus protein VP39"/>
    <property type="match status" value="1"/>
</dbReference>
<keyword evidence="4" id="KW-1185">Reference proteome</keyword>
<dbReference type="InterPro" id="IPR029063">
    <property type="entry name" value="SAM-dependent_MTases_sf"/>
</dbReference>
<dbReference type="AlphaFoldDB" id="A0A084B813"/>
<organism evidence="3 4">
    <name type="scientific">Stachybotrys chartarum (strain CBS 109288 / IBT 7711)</name>
    <name type="common">Toxic black mold</name>
    <name type="synonym">Stilbospora chartarum</name>
    <dbReference type="NCBI Taxonomy" id="1280523"/>
    <lineage>
        <taxon>Eukaryota</taxon>
        <taxon>Fungi</taxon>
        <taxon>Dikarya</taxon>
        <taxon>Ascomycota</taxon>
        <taxon>Pezizomycotina</taxon>
        <taxon>Sordariomycetes</taxon>
        <taxon>Hypocreomycetidae</taxon>
        <taxon>Hypocreales</taxon>
        <taxon>Stachybotryaceae</taxon>
        <taxon>Stachybotrys</taxon>
    </lineage>
</organism>
<dbReference type="InterPro" id="IPR019257">
    <property type="entry name" value="MeTrfase_dom"/>
</dbReference>
<protein>
    <recommendedName>
        <fullName evidence="2">Histidine-specific methyltransferase SAM-dependent domain-containing protein</fullName>
    </recommendedName>
</protein>
<proteinExistence type="predicted"/>
<feature type="domain" description="Histidine-specific methyltransferase SAM-dependent" evidence="2">
    <location>
        <begin position="98"/>
        <end position="304"/>
    </location>
</feature>
<evidence type="ECO:0000313" key="3">
    <source>
        <dbReference type="EMBL" id="KEY73692.1"/>
    </source>
</evidence>
<dbReference type="Proteomes" id="UP000028045">
    <property type="component" value="Unassembled WGS sequence"/>
</dbReference>
<gene>
    <name evidence="3" type="ORF">S7711_11426</name>
</gene>
<accession>A0A084B813</accession>
<dbReference type="EMBL" id="KL647774">
    <property type="protein sequence ID" value="KEY73692.1"/>
    <property type="molecule type" value="Genomic_DNA"/>
</dbReference>
<dbReference type="HOGENOM" id="CLU_769809_0_0_1"/>
<evidence type="ECO:0000256" key="1">
    <source>
        <dbReference type="SAM" id="SignalP"/>
    </source>
</evidence>
<evidence type="ECO:0000313" key="4">
    <source>
        <dbReference type="Proteomes" id="UP000028045"/>
    </source>
</evidence>
<name>A0A084B813_STACB</name>
<dbReference type="Pfam" id="PF10017">
    <property type="entry name" value="Methyltransf_33"/>
    <property type="match status" value="1"/>
</dbReference>